<name>A0A2Z5IPU7_9BACT</name>
<feature type="signal peptide" evidence="1">
    <location>
        <begin position="1"/>
        <end position="24"/>
    </location>
</feature>
<organism evidence="2 3">
    <name type="scientific">[Mycoplasma] phocae</name>
    <dbReference type="NCBI Taxonomy" id="142651"/>
    <lineage>
        <taxon>Bacteria</taxon>
        <taxon>Bacillati</taxon>
        <taxon>Mycoplasmatota</taxon>
        <taxon>Mycoplasmoidales</taxon>
        <taxon>Metamycoplasmataceae</taxon>
        <taxon>Metamycoplasma</taxon>
    </lineage>
</organism>
<evidence type="ECO:0000313" key="2">
    <source>
        <dbReference type="EMBL" id="AXE60749.1"/>
    </source>
</evidence>
<dbReference type="AlphaFoldDB" id="A0A2Z5IPU7"/>
<keyword evidence="1" id="KW-0732">Signal</keyword>
<evidence type="ECO:0008006" key="4">
    <source>
        <dbReference type="Google" id="ProtNLM"/>
    </source>
</evidence>
<keyword evidence="3" id="KW-1185">Reference proteome</keyword>
<dbReference type="OrthoDB" id="398025at2"/>
<accession>A0A2Z5IPU7</accession>
<sequence length="253" mass="28629">MKKNTRLTISLVSLSSLFALPLIVASCTNEKKKDDKRDISEEIFEEHLAIKLSKIAHNQTETDADEVSDALVKAKDWDEVKSLFKKYGITYKETEEMPDGATFAVNKSTHPHEDEGLIHLDIDRTVKGVVAHARFEIRGFKIVAIEDSYTFGNWKLETKSKITAPITTVKNEILAAQKKGFDELIKALQKYVKVEQIDTNDKESEFKFDESDVEEVSDSGQLHFEKVFTYQKSSPDKTTPAPTHFVITGLEKS</sequence>
<gene>
    <name evidence="2" type="ORF">DA803_01445</name>
</gene>
<evidence type="ECO:0000256" key="1">
    <source>
        <dbReference type="SAM" id="SignalP"/>
    </source>
</evidence>
<feature type="chain" id="PRO_5016244478" description="Lipoprotein" evidence="1">
    <location>
        <begin position="25"/>
        <end position="253"/>
    </location>
</feature>
<dbReference type="KEGG" id="mpho:DA803_01445"/>
<dbReference type="EMBL" id="CP029295">
    <property type="protein sequence ID" value="AXE60749.1"/>
    <property type="molecule type" value="Genomic_DNA"/>
</dbReference>
<dbReference type="Proteomes" id="UP000252477">
    <property type="component" value="Chromosome"/>
</dbReference>
<dbReference type="PROSITE" id="PS51257">
    <property type="entry name" value="PROKAR_LIPOPROTEIN"/>
    <property type="match status" value="1"/>
</dbReference>
<proteinExistence type="predicted"/>
<reference evidence="2 3" key="1">
    <citation type="submission" date="2018-05" db="EMBL/GenBank/DDBJ databases">
        <title>Annotation of the Mycoplasma phocidae genome.</title>
        <authorList>
            <person name="Brown D.R."/>
            <person name="Kutish G.F."/>
            <person name="Frasca S.Jr."/>
        </authorList>
    </citation>
    <scope>NUCLEOTIDE SEQUENCE [LARGE SCALE GENOMIC DNA]</scope>
    <source>
        <strain evidence="2 3">105</strain>
    </source>
</reference>
<dbReference type="RefSeq" id="WP_114190861.1">
    <property type="nucleotide sequence ID" value="NZ_CP029295.1"/>
</dbReference>
<protein>
    <recommendedName>
        <fullName evidence="4">Lipoprotein</fullName>
    </recommendedName>
</protein>
<evidence type="ECO:0000313" key="3">
    <source>
        <dbReference type="Proteomes" id="UP000252477"/>
    </source>
</evidence>